<dbReference type="PANTHER" id="PTHR34311:SF10">
    <property type="entry name" value="NEMATODE SPECIFIC PEPTIDE FAMILY-RELATED"/>
    <property type="match status" value="1"/>
</dbReference>
<keyword evidence="1" id="KW-0732">Signal</keyword>
<accession>A0A914BWA6</accession>
<sequence length="227" mass="25274">MLLICLISLLFIGYTSAQCPKPTNTTCSRPILDCCESNFRTALGFNSSICGGAHLYDNITCYRGAVENIYFGAGGSGTLLVCDAYNTFLGCLDQSIRSCTSYGWYMEQGIQYDLYSTIFYQQLMYQCGAGLEFFLNNGPCLNSAYFNNIPALEQCRSDFIKRISTNPPPTSPDVCFISDTFVNCWAKPFYLTCGDGGSWWGCEYARKSTHVLYPVCDTRCMAQLSFS</sequence>
<dbReference type="Proteomes" id="UP000887540">
    <property type="component" value="Unplaced"/>
</dbReference>
<proteinExistence type="predicted"/>
<dbReference type="PANTHER" id="PTHR34311">
    <property type="entry name" value="PROTEIN CBG21698-RELATED"/>
    <property type="match status" value="1"/>
</dbReference>
<dbReference type="AlphaFoldDB" id="A0A914BWA6"/>
<protein>
    <submittedName>
        <fullName evidence="3">Uncharacterized protein</fullName>
    </submittedName>
</protein>
<name>A0A914BWA6_9BILA</name>
<feature type="signal peptide" evidence="1">
    <location>
        <begin position="1"/>
        <end position="17"/>
    </location>
</feature>
<evidence type="ECO:0000313" key="2">
    <source>
        <dbReference type="Proteomes" id="UP000887540"/>
    </source>
</evidence>
<evidence type="ECO:0000313" key="3">
    <source>
        <dbReference type="WBParaSite" id="ACRNAN_Path_1142.g4417.t1"/>
    </source>
</evidence>
<reference evidence="3" key="1">
    <citation type="submission" date="2022-11" db="UniProtKB">
        <authorList>
            <consortium name="WormBaseParasite"/>
        </authorList>
    </citation>
    <scope>IDENTIFICATION</scope>
</reference>
<dbReference type="WBParaSite" id="ACRNAN_Path_1142.g4417.t1">
    <property type="protein sequence ID" value="ACRNAN_Path_1142.g4417.t1"/>
    <property type="gene ID" value="ACRNAN_Path_1142.g4417"/>
</dbReference>
<organism evidence="2 3">
    <name type="scientific">Acrobeloides nanus</name>
    <dbReference type="NCBI Taxonomy" id="290746"/>
    <lineage>
        <taxon>Eukaryota</taxon>
        <taxon>Metazoa</taxon>
        <taxon>Ecdysozoa</taxon>
        <taxon>Nematoda</taxon>
        <taxon>Chromadorea</taxon>
        <taxon>Rhabditida</taxon>
        <taxon>Tylenchina</taxon>
        <taxon>Cephalobomorpha</taxon>
        <taxon>Cephaloboidea</taxon>
        <taxon>Cephalobidae</taxon>
        <taxon>Acrobeloides</taxon>
    </lineage>
</organism>
<evidence type="ECO:0000256" key="1">
    <source>
        <dbReference type="SAM" id="SignalP"/>
    </source>
</evidence>
<keyword evidence="2" id="KW-1185">Reference proteome</keyword>
<feature type="chain" id="PRO_5037526658" evidence="1">
    <location>
        <begin position="18"/>
        <end position="227"/>
    </location>
</feature>